<evidence type="ECO:0000259" key="14">
    <source>
        <dbReference type="Pfam" id="PF00725"/>
    </source>
</evidence>
<comment type="caution">
    <text evidence="16">The sequence shown here is derived from an EMBL/GenBank/DDBJ whole genome shotgun (WGS) entry which is preliminary data.</text>
</comment>
<name>A0A7Z8NR04_9CELL</name>
<dbReference type="UniPathway" id="UPA00659"/>
<organism evidence="16 17">
    <name type="scientific">Cellulomonas hominis</name>
    <dbReference type="NCBI Taxonomy" id="156981"/>
    <lineage>
        <taxon>Bacteria</taxon>
        <taxon>Bacillati</taxon>
        <taxon>Actinomycetota</taxon>
        <taxon>Actinomycetes</taxon>
        <taxon>Micrococcales</taxon>
        <taxon>Cellulomonadaceae</taxon>
        <taxon>Cellulomonas</taxon>
    </lineage>
</organism>
<evidence type="ECO:0000256" key="7">
    <source>
        <dbReference type="ARBA" id="ARBA00023002"/>
    </source>
</evidence>
<dbReference type="SUPFAM" id="SSF52096">
    <property type="entry name" value="ClpP/crotonase"/>
    <property type="match status" value="1"/>
</dbReference>
<evidence type="ECO:0000313" key="17">
    <source>
        <dbReference type="Proteomes" id="UP000308121"/>
    </source>
</evidence>
<evidence type="ECO:0000256" key="6">
    <source>
        <dbReference type="ARBA" id="ARBA00022963"/>
    </source>
</evidence>
<dbReference type="Pfam" id="PF00378">
    <property type="entry name" value="ECH_1"/>
    <property type="match status" value="1"/>
</dbReference>
<keyword evidence="6" id="KW-0442">Lipid degradation</keyword>
<dbReference type="Pfam" id="PF02737">
    <property type="entry name" value="3HCDH_N"/>
    <property type="match status" value="1"/>
</dbReference>
<dbReference type="CDD" id="cd06558">
    <property type="entry name" value="crotonase-like"/>
    <property type="match status" value="1"/>
</dbReference>
<dbReference type="Gene3D" id="1.10.1040.50">
    <property type="match status" value="1"/>
</dbReference>
<evidence type="ECO:0000256" key="5">
    <source>
        <dbReference type="ARBA" id="ARBA00022832"/>
    </source>
</evidence>
<accession>A0A7Z8NR04</accession>
<evidence type="ECO:0000256" key="3">
    <source>
        <dbReference type="ARBA" id="ARBA00007005"/>
    </source>
</evidence>
<evidence type="ECO:0000256" key="11">
    <source>
        <dbReference type="ARBA" id="ARBA00023268"/>
    </source>
</evidence>
<feature type="compositionally biased region" description="Low complexity" evidence="13">
    <location>
        <begin position="18"/>
        <end position="44"/>
    </location>
</feature>
<comment type="pathway">
    <text evidence="2">Lipid metabolism; butanoate metabolism.</text>
</comment>
<dbReference type="PANTHER" id="PTHR43612:SF3">
    <property type="entry name" value="TRIFUNCTIONAL ENZYME SUBUNIT ALPHA, MITOCHONDRIAL"/>
    <property type="match status" value="1"/>
</dbReference>
<dbReference type="Gene3D" id="3.40.50.720">
    <property type="entry name" value="NAD(P)-binding Rossmann-like Domain"/>
    <property type="match status" value="1"/>
</dbReference>
<dbReference type="PANTHER" id="PTHR43612">
    <property type="entry name" value="TRIFUNCTIONAL ENZYME SUBUNIT ALPHA"/>
    <property type="match status" value="1"/>
</dbReference>
<dbReference type="InterPro" id="IPR036291">
    <property type="entry name" value="NAD(P)-bd_dom_sf"/>
</dbReference>
<evidence type="ECO:0000313" key="16">
    <source>
        <dbReference type="EMBL" id="TKR24122.1"/>
    </source>
</evidence>
<reference evidence="16 17" key="1">
    <citation type="submission" date="2019-05" db="EMBL/GenBank/DDBJ databases">
        <title>Genome sequence of Cellulomonas hominis strain CS1.</title>
        <authorList>
            <person name="Belmont J."/>
            <person name="Maclea K.S."/>
        </authorList>
    </citation>
    <scope>NUCLEOTIDE SEQUENCE [LARGE SCALE GENOMIC DNA]</scope>
    <source>
        <strain evidence="16 17">CS1</strain>
    </source>
</reference>
<gene>
    <name evidence="16" type="ORF">FA014_07670</name>
</gene>
<keyword evidence="7" id="KW-0560">Oxidoreductase</keyword>
<evidence type="ECO:0000256" key="2">
    <source>
        <dbReference type="ARBA" id="ARBA00005086"/>
    </source>
</evidence>
<dbReference type="InterPro" id="IPR001753">
    <property type="entry name" value="Enoyl-CoA_hydra/iso"/>
</dbReference>
<comment type="similarity">
    <text evidence="3">In the central section; belongs to the 3-hydroxyacyl-CoA dehydrogenase family.</text>
</comment>
<dbReference type="EMBL" id="SZYE01000043">
    <property type="protein sequence ID" value="TKR24122.1"/>
    <property type="molecule type" value="Genomic_DNA"/>
</dbReference>
<keyword evidence="5" id="KW-0276">Fatty acid metabolism</keyword>
<dbReference type="FunFam" id="3.40.50.720:FF:000009">
    <property type="entry name" value="Fatty oxidation complex, alpha subunit"/>
    <property type="match status" value="1"/>
</dbReference>
<evidence type="ECO:0000256" key="9">
    <source>
        <dbReference type="ARBA" id="ARBA00023098"/>
    </source>
</evidence>
<dbReference type="SUPFAM" id="SSF51735">
    <property type="entry name" value="NAD(P)-binding Rossmann-fold domains"/>
    <property type="match status" value="1"/>
</dbReference>
<dbReference type="OrthoDB" id="9771883at2"/>
<feature type="domain" description="3-hydroxyacyl-CoA dehydrogenase NAD binding" evidence="15">
    <location>
        <begin position="373"/>
        <end position="551"/>
    </location>
</feature>
<evidence type="ECO:0000259" key="15">
    <source>
        <dbReference type="Pfam" id="PF02737"/>
    </source>
</evidence>
<evidence type="ECO:0000256" key="10">
    <source>
        <dbReference type="ARBA" id="ARBA00023239"/>
    </source>
</evidence>
<comment type="catalytic activity">
    <reaction evidence="12">
        <text>a (3S)-3-hydroxyacyl-CoA + NAD(+) = a 3-oxoacyl-CoA + NADH + H(+)</text>
        <dbReference type="Rhea" id="RHEA:22432"/>
        <dbReference type="ChEBI" id="CHEBI:15378"/>
        <dbReference type="ChEBI" id="CHEBI:57318"/>
        <dbReference type="ChEBI" id="CHEBI:57540"/>
        <dbReference type="ChEBI" id="CHEBI:57945"/>
        <dbReference type="ChEBI" id="CHEBI:90726"/>
        <dbReference type="EC" id="1.1.1.35"/>
    </reaction>
</comment>
<dbReference type="AlphaFoldDB" id="A0A7Z8NR04"/>
<comment type="pathway">
    <text evidence="1">Lipid metabolism; fatty acid beta-oxidation.</text>
</comment>
<dbReference type="SUPFAM" id="SSF48179">
    <property type="entry name" value="6-phosphogluconate dehydrogenase C-terminal domain-like"/>
    <property type="match status" value="2"/>
</dbReference>
<dbReference type="InterPro" id="IPR006176">
    <property type="entry name" value="3-OHacyl-CoA_DH_NAD-bd"/>
</dbReference>
<protein>
    <submittedName>
        <fullName evidence="16">3-hydroxyacyl-CoA dehydrogenase</fullName>
    </submittedName>
</protein>
<feature type="domain" description="3-hydroxyacyl-CoA dehydrogenase C-terminal" evidence="14">
    <location>
        <begin position="554"/>
        <end position="636"/>
    </location>
</feature>
<sequence length="747" mass="76696">MRHAATEPSPSSAPRDPATPGAHASAPGAHASAPDAPAPGGLPAEADDHVLRVTARDVDLPDGAGVLALLTLTAADERRPTTLGPRGLAVLRAALDAVRTRAEAGEIAAVAVTGRPGCFVAGADLSVARRLDGLDQTRALAEAGHAALRPLGELPVPTFAWLTGHALGGGLELALHCDHRVAAAGIRSIGLPEASLGIVPGWGGSWLLPRLVGLPAAVDLAVLRPLASNRLTTAEQALEVGLVDAVLPVDGFEQSALAWTAGVLRAGSPDRRAAGVPPVPEGDPDPLARAATTLDARLHGAAPAYAHVLDLLARAGSRDREAGFRAEDDALSRLLVSDEARAALYAAELTGRGARRAARAEAGSEAPRQVRRVGIVGAGLMAAQLAVLLGTRLDVPVALREIDEERAAAGRDRVRDLVEAAVGRGRLPEDAGRALLDRVTVGTDLADLADADLVIEAVTEVLDVKRAVFAEVEALVRPDCVLATNTSALSVTAMSRGLAHPERVVGLHFFNPVAQMPLVEVVATEASDPASLATAVDVARRAGKTVVRTTDRPGFVVNRVLLRMLADVLGAVEDGTPVEAADAALRPLGLPMSPFALLQLVGLPVARHVLVTLHDELGDRYPLSPGLDALVEAGRAVAHPGPAGLPVVDPAIQDAFGAPTAGGTRAEQEAAVLDRVARGLAEEIGSLLDEGVVPSADQVDLAMLLGAGWPAHLGGICPWLDRTGWSERVLGRRLLPPGVADAGAAAA</sequence>
<keyword evidence="9" id="KW-0443">Lipid metabolism</keyword>
<evidence type="ECO:0000256" key="12">
    <source>
        <dbReference type="ARBA" id="ARBA00049556"/>
    </source>
</evidence>
<dbReference type="InterPro" id="IPR006108">
    <property type="entry name" value="3HC_DH_C"/>
</dbReference>
<dbReference type="GO" id="GO:0070403">
    <property type="term" value="F:NAD+ binding"/>
    <property type="evidence" value="ECO:0007669"/>
    <property type="project" value="InterPro"/>
</dbReference>
<dbReference type="GO" id="GO:0016509">
    <property type="term" value="F:long-chain (3S)-3-hydroxyacyl-CoA dehydrogenase (NAD+) activity"/>
    <property type="evidence" value="ECO:0007669"/>
    <property type="project" value="TreeGrafter"/>
</dbReference>
<dbReference type="InterPro" id="IPR008927">
    <property type="entry name" value="6-PGluconate_DH-like_C_sf"/>
</dbReference>
<dbReference type="InterPro" id="IPR050136">
    <property type="entry name" value="FA_oxidation_alpha_subunit"/>
</dbReference>
<dbReference type="Proteomes" id="UP000308121">
    <property type="component" value="Unassembled WGS sequence"/>
</dbReference>
<dbReference type="GO" id="GO:0006635">
    <property type="term" value="P:fatty acid beta-oxidation"/>
    <property type="evidence" value="ECO:0007669"/>
    <property type="project" value="UniProtKB-UniPathway"/>
</dbReference>
<dbReference type="RefSeq" id="WP_154729104.1">
    <property type="nucleotide sequence ID" value="NZ_SZYE01000043.1"/>
</dbReference>
<dbReference type="Gene3D" id="3.90.226.10">
    <property type="entry name" value="2-enoyl-CoA Hydratase, Chain A, domain 1"/>
    <property type="match status" value="1"/>
</dbReference>
<dbReference type="Pfam" id="PF00725">
    <property type="entry name" value="3HCDH"/>
    <property type="match status" value="1"/>
</dbReference>
<feature type="region of interest" description="Disordered" evidence="13">
    <location>
        <begin position="1"/>
        <end position="45"/>
    </location>
</feature>
<keyword evidence="8" id="KW-0520">NAD</keyword>
<dbReference type="GO" id="GO:0004300">
    <property type="term" value="F:enoyl-CoA hydratase activity"/>
    <property type="evidence" value="ECO:0007669"/>
    <property type="project" value="TreeGrafter"/>
</dbReference>
<evidence type="ECO:0000256" key="13">
    <source>
        <dbReference type="SAM" id="MobiDB-lite"/>
    </source>
</evidence>
<keyword evidence="11" id="KW-0511">Multifunctional enzyme</keyword>
<evidence type="ECO:0000256" key="4">
    <source>
        <dbReference type="ARBA" id="ARBA00009463"/>
    </source>
</evidence>
<keyword evidence="10" id="KW-0456">Lyase</keyword>
<proteinExistence type="inferred from homology"/>
<evidence type="ECO:0000256" key="1">
    <source>
        <dbReference type="ARBA" id="ARBA00005005"/>
    </source>
</evidence>
<dbReference type="InterPro" id="IPR029045">
    <property type="entry name" value="ClpP/crotonase-like_dom_sf"/>
</dbReference>
<comment type="similarity">
    <text evidence="4">Belongs to the 3-hydroxyacyl-CoA dehydrogenase family.</text>
</comment>
<evidence type="ECO:0000256" key="8">
    <source>
        <dbReference type="ARBA" id="ARBA00023027"/>
    </source>
</evidence>